<dbReference type="Gene3D" id="1.50.10.20">
    <property type="match status" value="1"/>
</dbReference>
<accession>A0A7C9D8A9</accession>
<dbReference type="InterPro" id="IPR045089">
    <property type="entry name" value="PGGT1B-like"/>
</dbReference>
<dbReference type="SUPFAM" id="SSF48239">
    <property type="entry name" value="Terpenoid cyclases/Protein prenyltransferases"/>
    <property type="match status" value="1"/>
</dbReference>
<organism evidence="11">
    <name type="scientific">Opuntia streptacantha</name>
    <name type="common">Prickly pear cactus</name>
    <name type="synonym">Opuntia cardona</name>
    <dbReference type="NCBI Taxonomy" id="393608"/>
    <lineage>
        <taxon>Eukaryota</taxon>
        <taxon>Viridiplantae</taxon>
        <taxon>Streptophyta</taxon>
        <taxon>Embryophyta</taxon>
        <taxon>Tracheophyta</taxon>
        <taxon>Spermatophyta</taxon>
        <taxon>Magnoliopsida</taxon>
        <taxon>eudicotyledons</taxon>
        <taxon>Gunneridae</taxon>
        <taxon>Pentapetalae</taxon>
        <taxon>Caryophyllales</taxon>
        <taxon>Cactineae</taxon>
        <taxon>Cactaceae</taxon>
        <taxon>Opuntioideae</taxon>
        <taxon>Opuntia</taxon>
    </lineage>
</organism>
<proteinExistence type="inferred from homology"/>
<dbReference type="GO" id="GO:0005968">
    <property type="term" value="C:Rab-protein geranylgeranyltransferase complex"/>
    <property type="evidence" value="ECO:0007669"/>
    <property type="project" value="TreeGrafter"/>
</dbReference>
<evidence type="ECO:0000256" key="2">
    <source>
        <dbReference type="ARBA" id="ARBA00010497"/>
    </source>
</evidence>
<dbReference type="EMBL" id="GISG01089632">
    <property type="protein sequence ID" value="MBA4634163.1"/>
    <property type="molecule type" value="Transcribed_RNA"/>
</dbReference>
<keyword evidence="3" id="KW-0637">Prenyltransferase</keyword>
<dbReference type="AlphaFoldDB" id="A0A7C9D8A9"/>
<evidence type="ECO:0000256" key="8">
    <source>
        <dbReference type="ARBA" id="ARBA00030816"/>
    </source>
</evidence>
<evidence type="ECO:0000256" key="7">
    <source>
        <dbReference type="ARBA" id="ARBA00022833"/>
    </source>
</evidence>
<evidence type="ECO:0000256" key="6">
    <source>
        <dbReference type="ARBA" id="ARBA00022737"/>
    </source>
</evidence>
<dbReference type="InterPro" id="IPR001330">
    <property type="entry name" value="Prenyltrans"/>
</dbReference>
<comment type="similarity">
    <text evidence="2">Belongs to the protein prenyltransferase subunit beta family.</text>
</comment>
<name>A0A7C9D8A9_OPUST</name>
<feature type="domain" description="Prenyltransferase alpha-alpha toroid" evidence="10">
    <location>
        <begin position="5"/>
        <end position="129"/>
    </location>
</feature>
<evidence type="ECO:0000259" key="10">
    <source>
        <dbReference type="Pfam" id="PF00432"/>
    </source>
</evidence>
<evidence type="ECO:0000256" key="5">
    <source>
        <dbReference type="ARBA" id="ARBA00022723"/>
    </source>
</evidence>
<reference evidence="11" key="2">
    <citation type="submission" date="2020-07" db="EMBL/GenBank/DDBJ databases">
        <authorList>
            <person name="Vera ALvarez R."/>
            <person name="Arias-Moreno D.M."/>
            <person name="Jimenez-Jacinto V."/>
            <person name="Jimenez-Bremont J.F."/>
            <person name="Swaminathan K."/>
            <person name="Moose S.P."/>
            <person name="Guerrero-Gonzalez M.L."/>
            <person name="Marino-Ramirez L."/>
            <person name="Landsman D."/>
            <person name="Rodriguez-Kessler M."/>
            <person name="Delgado-Sanchez P."/>
        </authorList>
    </citation>
    <scope>NUCLEOTIDE SEQUENCE</scope>
    <source>
        <tissue evidence="11">Cladode</tissue>
    </source>
</reference>
<comment type="cofactor">
    <cofactor evidence="1">
        <name>Zn(2+)</name>
        <dbReference type="ChEBI" id="CHEBI:29105"/>
    </cofactor>
</comment>
<dbReference type="FunFam" id="1.50.10.20:FF:000024">
    <property type="entry name" value="Geranylgeranyl transferase type-2 subunit beta"/>
    <property type="match status" value="1"/>
</dbReference>
<dbReference type="PANTHER" id="PTHR11774">
    <property type="entry name" value="GERANYLGERANYL TRANSFERASE TYPE BETA SUBUNIT"/>
    <property type="match status" value="1"/>
</dbReference>
<evidence type="ECO:0000256" key="4">
    <source>
        <dbReference type="ARBA" id="ARBA00022679"/>
    </source>
</evidence>
<keyword evidence="4 11" id="KW-0808">Transferase</keyword>
<evidence type="ECO:0000256" key="1">
    <source>
        <dbReference type="ARBA" id="ARBA00001947"/>
    </source>
</evidence>
<dbReference type="GO" id="GO:0046872">
    <property type="term" value="F:metal ion binding"/>
    <property type="evidence" value="ECO:0007669"/>
    <property type="project" value="UniProtKB-KW"/>
</dbReference>
<dbReference type="GO" id="GO:0004663">
    <property type="term" value="F:Rab geranylgeranyltransferase activity"/>
    <property type="evidence" value="ECO:0007669"/>
    <property type="project" value="TreeGrafter"/>
</dbReference>
<dbReference type="PANTHER" id="PTHR11774:SF11">
    <property type="entry name" value="GERANYLGERANYL TRANSFERASE TYPE-2 SUBUNIT BETA"/>
    <property type="match status" value="1"/>
</dbReference>
<evidence type="ECO:0000256" key="9">
    <source>
        <dbReference type="ARBA" id="ARBA00032766"/>
    </source>
</evidence>
<reference evidence="11" key="1">
    <citation type="journal article" date="2013" name="J. Plant Res.">
        <title>Effect of fungi and light on seed germination of three Opuntia species from semiarid lands of central Mexico.</title>
        <authorList>
            <person name="Delgado-Sanchez P."/>
            <person name="Jimenez-Bremont J.F."/>
            <person name="Guerrero-Gonzalez Mde L."/>
            <person name="Flores J."/>
        </authorList>
    </citation>
    <scope>NUCLEOTIDE SEQUENCE</scope>
    <source>
        <tissue evidence="11">Cladode</tissue>
    </source>
</reference>
<dbReference type="InterPro" id="IPR008930">
    <property type="entry name" value="Terpenoid_cyclase/PrenylTrfase"/>
</dbReference>
<keyword evidence="5" id="KW-0479">Metal-binding</keyword>
<sequence length="139" mass="15750">MVEFAAEKHVQYIITVEKKKDAFESVVMEHLRMNGAYWGLTTLDLLGKLHVVDQDEVISWVMECQHESGGFGGNVGHDPHILYTLSAVQVLALFDRLNMLDIENVSNYIASLQNEDGSFSGDMWGEVDTSWTKLMSRRL</sequence>
<keyword evidence="6" id="KW-0677">Repeat</keyword>
<protein>
    <recommendedName>
        <fullName evidence="8">Geranylgeranyl transferase type II subunit beta</fullName>
    </recommendedName>
    <alternativeName>
        <fullName evidence="9">Type II protein geranyl-geranyltransferase subunit beta</fullName>
    </alternativeName>
</protein>
<dbReference type="Pfam" id="PF00432">
    <property type="entry name" value="Prenyltrans"/>
    <property type="match status" value="1"/>
</dbReference>
<evidence type="ECO:0000313" key="11">
    <source>
        <dbReference type="EMBL" id="MBA4634163.1"/>
    </source>
</evidence>
<keyword evidence="7" id="KW-0862">Zinc</keyword>
<evidence type="ECO:0000256" key="3">
    <source>
        <dbReference type="ARBA" id="ARBA00022602"/>
    </source>
</evidence>